<reference evidence="2 3" key="1">
    <citation type="journal article" date="2015" name="Genome Biol. Evol.">
        <title>Comparative Genomics of a Bacterivorous Green Alga Reveals Evolutionary Causalities and Consequences of Phago-Mixotrophic Mode of Nutrition.</title>
        <authorList>
            <person name="Burns J.A."/>
            <person name="Paasch A."/>
            <person name="Narechania A."/>
            <person name="Kim E."/>
        </authorList>
    </citation>
    <scope>NUCLEOTIDE SEQUENCE [LARGE SCALE GENOMIC DNA]</scope>
    <source>
        <strain evidence="2 3">PLY_AMNH</strain>
    </source>
</reference>
<name>A0AAE0BLX5_9CHLO</name>
<gene>
    <name evidence="2" type="ORF">CYMTET_51826</name>
</gene>
<dbReference type="EMBL" id="LGRX02034320">
    <property type="protein sequence ID" value="KAK3238144.1"/>
    <property type="molecule type" value="Genomic_DNA"/>
</dbReference>
<feature type="region of interest" description="Disordered" evidence="1">
    <location>
        <begin position="49"/>
        <end position="85"/>
    </location>
</feature>
<evidence type="ECO:0000313" key="3">
    <source>
        <dbReference type="Proteomes" id="UP001190700"/>
    </source>
</evidence>
<feature type="compositionally biased region" description="Low complexity" evidence="1">
    <location>
        <begin position="65"/>
        <end position="85"/>
    </location>
</feature>
<keyword evidence="3" id="KW-1185">Reference proteome</keyword>
<sequence length="85" mass="8445">MLQQLRDSGCCGCSAPAAPAPAARLLKLAQLNCPAPAARLQLGGSRLSCSSPAPAADSGATPDQLSLSGSSSRLDCSGSRRSSSE</sequence>
<proteinExistence type="predicted"/>
<comment type="caution">
    <text evidence="2">The sequence shown here is derived from an EMBL/GenBank/DDBJ whole genome shotgun (WGS) entry which is preliminary data.</text>
</comment>
<organism evidence="2 3">
    <name type="scientific">Cymbomonas tetramitiformis</name>
    <dbReference type="NCBI Taxonomy" id="36881"/>
    <lineage>
        <taxon>Eukaryota</taxon>
        <taxon>Viridiplantae</taxon>
        <taxon>Chlorophyta</taxon>
        <taxon>Pyramimonadophyceae</taxon>
        <taxon>Pyramimonadales</taxon>
        <taxon>Pyramimonadaceae</taxon>
        <taxon>Cymbomonas</taxon>
    </lineage>
</organism>
<accession>A0AAE0BLX5</accession>
<evidence type="ECO:0000313" key="2">
    <source>
        <dbReference type="EMBL" id="KAK3238144.1"/>
    </source>
</evidence>
<dbReference type="Proteomes" id="UP001190700">
    <property type="component" value="Unassembled WGS sequence"/>
</dbReference>
<protein>
    <submittedName>
        <fullName evidence="2">Uncharacterized protein</fullName>
    </submittedName>
</protein>
<dbReference type="AlphaFoldDB" id="A0AAE0BLX5"/>
<evidence type="ECO:0000256" key="1">
    <source>
        <dbReference type="SAM" id="MobiDB-lite"/>
    </source>
</evidence>